<dbReference type="Proteomes" id="UP001519460">
    <property type="component" value="Unassembled WGS sequence"/>
</dbReference>
<protein>
    <recommendedName>
        <fullName evidence="10">All-trans-retinol 13,14-reductase</fullName>
    </recommendedName>
</protein>
<dbReference type="Pfam" id="PF13450">
    <property type="entry name" value="NAD_binding_8"/>
    <property type="match status" value="1"/>
</dbReference>
<dbReference type="PANTHER" id="PTHR46091">
    <property type="entry name" value="BLR7054 PROTEIN"/>
    <property type="match status" value="1"/>
</dbReference>
<keyword evidence="4" id="KW-0274">FAD</keyword>
<keyword evidence="7" id="KW-1133">Transmembrane helix</keyword>
<evidence type="ECO:0000256" key="2">
    <source>
        <dbReference type="ARBA" id="ARBA00022630"/>
    </source>
</evidence>
<keyword evidence="5" id="KW-0521">NADP</keyword>
<keyword evidence="6" id="KW-0520">NAD</keyword>
<dbReference type="InterPro" id="IPR036188">
    <property type="entry name" value="FAD/NAD-bd_sf"/>
</dbReference>
<keyword evidence="3" id="KW-0732">Signal</keyword>
<keyword evidence="2" id="KW-0285">Flavoprotein</keyword>
<evidence type="ECO:0000256" key="4">
    <source>
        <dbReference type="ARBA" id="ARBA00022827"/>
    </source>
</evidence>
<evidence type="ECO:0000256" key="1">
    <source>
        <dbReference type="ARBA" id="ARBA00005855"/>
    </source>
</evidence>
<evidence type="ECO:0000313" key="8">
    <source>
        <dbReference type="EMBL" id="KAK7494022.1"/>
    </source>
</evidence>
<dbReference type="Gene3D" id="3.50.50.60">
    <property type="entry name" value="FAD/NAD(P)-binding domain"/>
    <property type="match status" value="2"/>
</dbReference>
<organism evidence="8 9">
    <name type="scientific">Batillaria attramentaria</name>
    <dbReference type="NCBI Taxonomy" id="370345"/>
    <lineage>
        <taxon>Eukaryota</taxon>
        <taxon>Metazoa</taxon>
        <taxon>Spiralia</taxon>
        <taxon>Lophotrochozoa</taxon>
        <taxon>Mollusca</taxon>
        <taxon>Gastropoda</taxon>
        <taxon>Caenogastropoda</taxon>
        <taxon>Sorbeoconcha</taxon>
        <taxon>Cerithioidea</taxon>
        <taxon>Batillariidae</taxon>
        <taxon>Batillaria</taxon>
    </lineage>
</organism>
<keyword evidence="9" id="KW-1185">Reference proteome</keyword>
<evidence type="ECO:0000256" key="3">
    <source>
        <dbReference type="ARBA" id="ARBA00022729"/>
    </source>
</evidence>
<keyword evidence="7" id="KW-0472">Membrane</keyword>
<keyword evidence="7" id="KW-0812">Transmembrane</keyword>
<comment type="caution">
    <text evidence="8">The sequence shown here is derived from an EMBL/GenBank/DDBJ whole genome shotgun (WGS) entry which is preliminary data.</text>
</comment>
<gene>
    <name evidence="8" type="ORF">BaRGS_00014680</name>
</gene>
<reference evidence="8 9" key="1">
    <citation type="journal article" date="2023" name="Sci. Data">
        <title>Genome assembly of the Korean intertidal mud-creeper Batillaria attramentaria.</title>
        <authorList>
            <person name="Patra A.K."/>
            <person name="Ho P.T."/>
            <person name="Jun S."/>
            <person name="Lee S.J."/>
            <person name="Kim Y."/>
            <person name="Won Y.J."/>
        </authorList>
    </citation>
    <scope>NUCLEOTIDE SEQUENCE [LARGE SCALE GENOMIC DNA]</scope>
    <source>
        <strain evidence="8">Wonlab-2016</strain>
    </source>
</reference>
<feature type="transmembrane region" description="Helical" evidence="7">
    <location>
        <begin position="16"/>
        <end position="35"/>
    </location>
</feature>
<proteinExistence type="inferred from homology"/>
<name>A0ABD0L4Q5_9CAEN</name>
<sequence length="618" mass="69345">MAVEKFFDFILANPRWIVIGLTVYVAVYLLSQLFFGRKPGRNPFATDHRRPKEPLVADPLARDAVLKQRFKQGKVPENLDAIIVGSGAGGLTTGVLLAQAGKKVLVLEQHDQAGGCCHTFVEKGYEFDTGIHYIGDMNSTRTRDLLDQLTGGQLDWAPMDTDFDTVALGDPEKVRRYPMHGGKEKYFEHIASFFPQEKEAIMKYRKLILDADKSFDGVIILKVLPKPLVAFLLKTRLVRLIFSFLKYSTVTLQETLDSLTDNKELKTVLSYICGDYGVLPRDVPFILHALLIRHYWNGAYYPVGGPSEITYHMVNLIDRLGGRVLVQAPVTDILFNDAGKAIGVRVGRSSGSVDLYAKKIISDAGANNTFKKLLPTDIAKKSCIYPLLDKVGPSLSFLTAFYGIDGSQEDLKLPSGNTWYYRSNDINKEMADFLSLSLDDIATAPLPLCYISFPSAKDPTWEQRHPGKTSVLVITLAKWEWFEAWQNERLRHRGERYEGIKDSLGTNMWQVCCQLFPQLEGKKDYMEVGTPVSNKYYLGAPMGEMYGLDQGMARFDPEVIAKLRPDTDIPGLYLTGQDVLLCGFSSVLYAGLICASQILQRNLISDFGKQRKQLKKKQ</sequence>
<evidence type="ECO:0000313" key="9">
    <source>
        <dbReference type="Proteomes" id="UP001519460"/>
    </source>
</evidence>
<comment type="similarity">
    <text evidence="1">Belongs to the carotenoid/retinoid oxidoreductase family. CrtISO subfamily.</text>
</comment>
<dbReference type="InterPro" id="IPR052206">
    <property type="entry name" value="Retinol_saturase"/>
</dbReference>
<evidence type="ECO:0008006" key="10">
    <source>
        <dbReference type="Google" id="ProtNLM"/>
    </source>
</evidence>
<dbReference type="SUPFAM" id="SSF51905">
    <property type="entry name" value="FAD/NAD(P)-binding domain"/>
    <property type="match status" value="1"/>
</dbReference>
<accession>A0ABD0L4Q5</accession>
<dbReference type="PANTHER" id="PTHR46091:SF3">
    <property type="entry name" value="AMINE OXIDASE DOMAIN-CONTAINING PROTEIN"/>
    <property type="match status" value="1"/>
</dbReference>
<evidence type="ECO:0000256" key="7">
    <source>
        <dbReference type="SAM" id="Phobius"/>
    </source>
</evidence>
<dbReference type="EMBL" id="JACVVK020000087">
    <property type="protein sequence ID" value="KAK7494022.1"/>
    <property type="molecule type" value="Genomic_DNA"/>
</dbReference>
<dbReference type="AlphaFoldDB" id="A0ABD0L4Q5"/>
<evidence type="ECO:0000256" key="6">
    <source>
        <dbReference type="ARBA" id="ARBA00023027"/>
    </source>
</evidence>
<evidence type="ECO:0000256" key="5">
    <source>
        <dbReference type="ARBA" id="ARBA00022857"/>
    </source>
</evidence>